<dbReference type="AlphaFoldDB" id="A0A7J9D039"/>
<accession>A0A7J9D039</accession>
<feature type="domain" description="Retrotransposon gag" evidence="1">
    <location>
        <begin position="46"/>
        <end position="123"/>
    </location>
</feature>
<gene>
    <name evidence="2" type="ORF">Gogos_021334</name>
</gene>
<dbReference type="EMBL" id="JABEZY010259337">
    <property type="protein sequence ID" value="MBA0754021.1"/>
    <property type="molecule type" value="Genomic_DNA"/>
</dbReference>
<protein>
    <recommendedName>
        <fullName evidence="1">Retrotransposon gag domain-containing protein</fullName>
    </recommendedName>
</protein>
<evidence type="ECO:0000313" key="2">
    <source>
        <dbReference type="EMBL" id="MBA0754021.1"/>
    </source>
</evidence>
<keyword evidence="3" id="KW-1185">Reference proteome</keyword>
<dbReference type="PANTHER" id="PTHR33223">
    <property type="entry name" value="CCHC-TYPE DOMAIN-CONTAINING PROTEIN"/>
    <property type="match status" value="1"/>
</dbReference>
<organism evidence="2 3">
    <name type="scientific">Gossypium gossypioides</name>
    <name type="common">Mexican cotton</name>
    <name type="synonym">Selera gossypioides</name>
    <dbReference type="NCBI Taxonomy" id="34282"/>
    <lineage>
        <taxon>Eukaryota</taxon>
        <taxon>Viridiplantae</taxon>
        <taxon>Streptophyta</taxon>
        <taxon>Embryophyta</taxon>
        <taxon>Tracheophyta</taxon>
        <taxon>Spermatophyta</taxon>
        <taxon>Magnoliopsida</taxon>
        <taxon>eudicotyledons</taxon>
        <taxon>Gunneridae</taxon>
        <taxon>Pentapetalae</taxon>
        <taxon>rosids</taxon>
        <taxon>malvids</taxon>
        <taxon>Malvales</taxon>
        <taxon>Malvaceae</taxon>
        <taxon>Malvoideae</taxon>
        <taxon>Gossypium</taxon>
    </lineage>
</organism>
<sequence>MFQMLNSNGQYVGMQHEDAREHLKSFLLICASFSQQGVPDDALKMQLFPYSLQGRARSWFFRLPVGSITSWDALATQFVLRFNPPIMNACLRNDTTAYHQLDDENLHTIWERYNSLLRHCPMHDIQRET</sequence>
<dbReference type="Proteomes" id="UP000593579">
    <property type="component" value="Unassembled WGS sequence"/>
</dbReference>
<name>A0A7J9D039_GOSGO</name>
<comment type="caution">
    <text evidence="2">The sequence shown here is derived from an EMBL/GenBank/DDBJ whole genome shotgun (WGS) entry which is preliminary data.</text>
</comment>
<dbReference type="InterPro" id="IPR005162">
    <property type="entry name" value="Retrotrans_gag_dom"/>
</dbReference>
<reference evidence="2 3" key="1">
    <citation type="journal article" date="2019" name="Genome Biol. Evol.">
        <title>Insights into the evolution of the New World diploid cottons (Gossypium, subgenus Houzingenia) based on genome sequencing.</title>
        <authorList>
            <person name="Grover C.E."/>
            <person name="Arick M.A. 2nd"/>
            <person name="Thrash A."/>
            <person name="Conover J.L."/>
            <person name="Sanders W.S."/>
            <person name="Peterson D.G."/>
            <person name="Frelichowski J.E."/>
            <person name="Scheffler J.A."/>
            <person name="Scheffler B.E."/>
            <person name="Wendel J.F."/>
        </authorList>
    </citation>
    <scope>NUCLEOTIDE SEQUENCE [LARGE SCALE GENOMIC DNA]</scope>
    <source>
        <strain evidence="2">5</strain>
        <tissue evidence="2">Leaf</tissue>
    </source>
</reference>
<evidence type="ECO:0000259" key="1">
    <source>
        <dbReference type="Pfam" id="PF03732"/>
    </source>
</evidence>
<proteinExistence type="predicted"/>
<evidence type="ECO:0000313" key="3">
    <source>
        <dbReference type="Proteomes" id="UP000593579"/>
    </source>
</evidence>
<dbReference type="PANTHER" id="PTHR33223:SF11">
    <property type="entry name" value="ELEMENT PROTEIN, PUTATIVE-RELATED"/>
    <property type="match status" value="1"/>
</dbReference>
<dbReference type="Pfam" id="PF03732">
    <property type="entry name" value="Retrotrans_gag"/>
    <property type="match status" value="1"/>
</dbReference>
<dbReference type="OrthoDB" id="999762at2759"/>